<name>A0ABV5YL10_9ACTN</name>
<gene>
    <name evidence="2" type="ORF">ACFFNX_21595</name>
</gene>
<reference evidence="2 3" key="1">
    <citation type="submission" date="2024-09" db="EMBL/GenBank/DDBJ databases">
        <authorList>
            <person name="Sun Q."/>
            <person name="Mori K."/>
        </authorList>
    </citation>
    <scope>NUCLEOTIDE SEQUENCE [LARGE SCALE GENOMIC DNA]</scope>
    <source>
        <strain evidence="2 3">TBRC 0563</strain>
    </source>
</reference>
<protein>
    <submittedName>
        <fullName evidence="2">Helix-turn-helix domain-containing protein</fullName>
    </submittedName>
</protein>
<proteinExistence type="predicted"/>
<evidence type="ECO:0000259" key="1">
    <source>
        <dbReference type="PROSITE" id="PS50943"/>
    </source>
</evidence>
<dbReference type="InterPro" id="IPR010982">
    <property type="entry name" value="Lambda_DNA-bd_dom_sf"/>
</dbReference>
<evidence type="ECO:0000313" key="3">
    <source>
        <dbReference type="Proteomes" id="UP001589627"/>
    </source>
</evidence>
<dbReference type="CDD" id="cd00093">
    <property type="entry name" value="HTH_XRE"/>
    <property type="match status" value="1"/>
</dbReference>
<dbReference type="Pfam" id="PF13560">
    <property type="entry name" value="HTH_31"/>
    <property type="match status" value="1"/>
</dbReference>
<dbReference type="InterPro" id="IPR001387">
    <property type="entry name" value="Cro/C1-type_HTH"/>
</dbReference>
<dbReference type="EMBL" id="JBHLZP010000159">
    <property type="protein sequence ID" value="MFB9834784.1"/>
    <property type="molecule type" value="Genomic_DNA"/>
</dbReference>
<sequence length="139" mass="15743">MSTPAQQAREAFGARLRELRKDARLTGRALAAAAGWHEAKVSKIEHGRQPPSETDLSAWCEHCGCADQLPDLVATVRHIEAMYVEWRREMRTGQRRFQEYATAIIGHNIERFKTPWQMHAFTGSLNRGVVGCAGERLDR</sequence>
<dbReference type="SUPFAM" id="SSF47413">
    <property type="entry name" value="lambda repressor-like DNA-binding domains"/>
    <property type="match status" value="1"/>
</dbReference>
<organism evidence="2 3">
    <name type="scientific">Actinoallomurus acaciae</name>
    <dbReference type="NCBI Taxonomy" id="502577"/>
    <lineage>
        <taxon>Bacteria</taxon>
        <taxon>Bacillati</taxon>
        <taxon>Actinomycetota</taxon>
        <taxon>Actinomycetes</taxon>
        <taxon>Streptosporangiales</taxon>
        <taxon>Thermomonosporaceae</taxon>
        <taxon>Actinoallomurus</taxon>
    </lineage>
</organism>
<evidence type="ECO:0000313" key="2">
    <source>
        <dbReference type="EMBL" id="MFB9834784.1"/>
    </source>
</evidence>
<dbReference type="RefSeq" id="WP_378205054.1">
    <property type="nucleotide sequence ID" value="NZ_JBHLZP010000159.1"/>
</dbReference>
<comment type="caution">
    <text evidence="2">The sequence shown here is derived from an EMBL/GenBank/DDBJ whole genome shotgun (WGS) entry which is preliminary data.</text>
</comment>
<dbReference type="Gene3D" id="1.10.260.40">
    <property type="entry name" value="lambda repressor-like DNA-binding domains"/>
    <property type="match status" value="1"/>
</dbReference>
<dbReference type="PROSITE" id="PS50943">
    <property type="entry name" value="HTH_CROC1"/>
    <property type="match status" value="1"/>
</dbReference>
<dbReference type="SMART" id="SM00530">
    <property type="entry name" value="HTH_XRE"/>
    <property type="match status" value="1"/>
</dbReference>
<dbReference type="Proteomes" id="UP001589627">
    <property type="component" value="Unassembled WGS sequence"/>
</dbReference>
<keyword evidence="3" id="KW-1185">Reference proteome</keyword>
<accession>A0ABV5YL10</accession>
<feature type="domain" description="HTH cro/C1-type" evidence="1">
    <location>
        <begin position="16"/>
        <end position="69"/>
    </location>
</feature>